<accession>A0A7R9QHX6</accession>
<dbReference type="AlphaFoldDB" id="A0A7R9QHX6"/>
<dbReference type="PANTHER" id="PTHR31859:SF1">
    <property type="entry name" value="TETRATRICOPEPTIDE REPEAT PROTEIN 39C"/>
    <property type="match status" value="1"/>
</dbReference>
<name>A0A7R9QHX6_9ACAR</name>
<dbReference type="InterPro" id="IPR019412">
    <property type="entry name" value="IML2/TPR_39"/>
</dbReference>
<dbReference type="Pfam" id="PF10300">
    <property type="entry name" value="Iml2-TPR_39"/>
    <property type="match status" value="1"/>
</dbReference>
<reference evidence="1" key="1">
    <citation type="submission" date="2020-11" db="EMBL/GenBank/DDBJ databases">
        <authorList>
            <person name="Tran Van P."/>
        </authorList>
    </citation>
    <scope>NUCLEOTIDE SEQUENCE</scope>
</reference>
<organism evidence="1">
    <name type="scientific">Oppiella nova</name>
    <dbReference type="NCBI Taxonomy" id="334625"/>
    <lineage>
        <taxon>Eukaryota</taxon>
        <taxon>Metazoa</taxon>
        <taxon>Ecdysozoa</taxon>
        <taxon>Arthropoda</taxon>
        <taxon>Chelicerata</taxon>
        <taxon>Arachnida</taxon>
        <taxon>Acari</taxon>
        <taxon>Acariformes</taxon>
        <taxon>Sarcoptiformes</taxon>
        <taxon>Oribatida</taxon>
        <taxon>Brachypylina</taxon>
        <taxon>Oppioidea</taxon>
        <taxon>Oppiidae</taxon>
        <taxon>Oppiella</taxon>
    </lineage>
</organism>
<dbReference type="EMBL" id="OC917272">
    <property type="protein sequence ID" value="CAD7646630.1"/>
    <property type="molecule type" value="Genomic_DNA"/>
</dbReference>
<gene>
    <name evidence="1" type="ORF">ONB1V03_LOCUS5832</name>
</gene>
<dbReference type="Proteomes" id="UP000728032">
    <property type="component" value="Unassembled WGS sequence"/>
</dbReference>
<proteinExistence type="predicted"/>
<evidence type="ECO:0000313" key="2">
    <source>
        <dbReference type="Proteomes" id="UP000728032"/>
    </source>
</evidence>
<dbReference type="EMBL" id="CAJPVJ010002447">
    <property type="protein sequence ID" value="CAG2166308.1"/>
    <property type="molecule type" value="Genomic_DNA"/>
</dbReference>
<keyword evidence="2" id="KW-1185">Reference proteome</keyword>
<protein>
    <submittedName>
        <fullName evidence="1">Uncharacterized protein</fullName>
    </submittedName>
</protein>
<evidence type="ECO:0000313" key="1">
    <source>
        <dbReference type="EMBL" id="CAD7646630.1"/>
    </source>
</evidence>
<dbReference type="PANTHER" id="PTHR31859">
    <property type="entry name" value="TETRATRICOPEPTIDE REPEAT PROTEIN 39 FAMILY MEMBER"/>
    <property type="match status" value="1"/>
</dbReference>
<dbReference type="OrthoDB" id="6482300at2759"/>
<sequence>MDMLKKSNTITAGDGLELTSLYESYMDVLRETFIAIPTKDKNDIERAHKTIDSHLRLCDKNRKTGLMLTVLSYVKTPNYHRYSDVESHAELLNAYGLIFGAVVAFTSTNLQGQVAKLLLMLYWTYVESHFSLKAKNIDICHQMLNNSIDNKAKLAQISGNIDESIEIYNKLITDYESDVLVKYFWLELMIVFALKCDVNQCIKYALLVRKGSAHSPAFTTYCEAVFRYLKGTDESDASELERAVKLLEIIPSVRVRYFGKSLTIEKMAVVSAQKFTNTSQCSVLPDMDIEARFGREYSIPPQSALELGLLDLELNNGAEARKWIKKSLHDYSNYTNENYVHIRAYAALRELGVSTDKHSVDQSLSQEYRDQWLRDIRNEEENVDKILTNELEIND</sequence>